<feature type="transmembrane region" description="Helical" evidence="6">
    <location>
        <begin position="221"/>
        <end position="243"/>
    </location>
</feature>
<feature type="transmembrane region" description="Helical" evidence="6">
    <location>
        <begin position="320"/>
        <end position="342"/>
    </location>
</feature>
<name>A0ABY6UWC3_BIOOC</name>
<reference evidence="7 8" key="1">
    <citation type="submission" date="2019-06" db="EMBL/GenBank/DDBJ databases">
        <authorList>
            <person name="Broberg M."/>
        </authorList>
    </citation>
    <scope>NUCLEOTIDE SEQUENCE [LARGE SCALE GENOMIC DNA]</scope>
</reference>
<feature type="transmembrane region" description="Helical" evidence="6">
    <location>
        <begin position="486"/>
        <end position="507"/>
    </location>
</feature>
<dbReference type="PANTHER" id="PTHR23507">
    <property type="entry name" value="ZGC:174356"/>
    <property type="match status" value="1"/>
</dbReference>
<feature type="transmembrane region" description="Helical" evidence="6">
    <location>
        <begin position="189"/>
        <end position="209"/>
    </location>
</feature>
<feature type="region of interest" description="Disordered" evidence="5">
    <location>
        <begin position="22"/>
        <end position="42"/>
    </location>
</feature>
<gene>
    <name evidence="7" type="ORF">CLO192961_LOCUS426812</name>
</gene>
<evidence type="ECO:0000256" key="2">
    <source>
        <dbReference type="ARBA" id="ARBA00022692"/>
    </source>
</evidence>
<evidence type="ECO:0008006" key="9">
    <source>
        <dbReference type="Google" id="ProtNLM"/>
    </source>
</evidence>
<comment type="caution">
    <text evidence="7">The sequence shown here is derived from an EMBL/GenBank/DDBJ whole genome shotgun (WGS) entry which is preliminary data.</text>
</comment>
<feature type="transmembrane region" description="Helical" evidence="6">
    <location>
        <begin position="451"/>
        <end position="474"/>
    </location>
</feature>
<feature type="transmembrane region" description="Helical" evidence="6">
    <location>
        <begin position="249"/>
        <end position="267"/>
    </location>
</feature>
<protein>
    <recommendedName>
        <fullName evidence="9">Major facilitator superfamily (MFS) profile domain-containing protein</fullName>
    </recommendedName>
</protein>
<keyword evidence="3 6" id="KW-1133">Transmembrane helix</keyword>
<keyword evidence="8" id="KW-1185">Reference proteome</keyword>
<feature type="transmembrane region" description="Helical" evidence="6">
    <location>
        <begin position="354"/>
        <end position="376"/>
    </location>
</feature>
<dbReference type="Pfam" id="PF07690">
    <property type="entry name" value="MFS_1"/>
    <property type="match status" value="1"/>
</dbReference>
<dbReference type="PANTHER" id="PTHR23507:SF1">
    <property type="entry name" value="FI18259P1-RELATED"/>
    <property type="match status" value="1"/>
</dbReference>
<keyword evidence="2 6" id="KW-0812">Transmembrane</keyword>
<evidence type="ECO:0000256" key="4">
    <source>
        <dbReference type="ARBA" id="ARBA00023136"/>
    </source>
</evidence>
<dbReference type="Proteomes" id="UP000766486">
    <property type="component" value="Unassembled WGS sequence"/>
</dbReference>
<accession>A0ABY6UWC3</accession>
<evidence type="ECO:0000256" key="6">
    <source>
        <dbReference type="SAM" id="Phobius"/>
    </source>
</evidence>
<evidence type="ECO:0000313" key="8">
    <source>
        <dbReference type="Proteomes" id="UP000766486"/>
    </source>
</evidence>
<keyword evidence="4 6" id="KW-0472">Membrane</keyword>
<evidence type="ECO:0000256" key="3">
    <source>
        <dbReference type="ARBA" id="ARBA00022989"/>
    </source>
</evidence>
<dbReference type="SUPFAM" id="SSF103473">
    <property type="entry name" value="MFS general substrate transporter"/>
    <property type="match status" value="1"/>
</dbReference>
<proteinExistence type="predicted"/>
<evidence type="ECO:0000256" key="5">
    <source>
        <dbReference type="SAM" id="MobiDB-lite"/>
    </source>
</evidence>
<dbReference type="Gene3D" id="1.20.1250.20">
    <property type="entry name" value="MFS general substrate transporter like domains"/>
    <property type="match status" value="1"/>
</dbReference>
<feature type="transmembrane region" description="Helical" evidence="6">
    <location>
        <begin position="51"/>
        <end position="73"/>
    </location>
</feature>
<feature type="transmembrane region" description="Helical" evidence="6">
    <location>
        <begin position="154"/>
        <end position="177"/>
    </location>
</feature>
<evidence type="ECO:0000313" key="7">
    <source>
        <dbReference type="EMBL" id="VUC35726.1"/>
    </source>
</evidence>
<dbReference type="EMBL" id="CABFNS010000919">
    <property type="protein sequence ID" value="VUC35726.1"/>
    <property type="molecule type" value="Genomic_DNA"/>
</dbReference>
<organism evidence="7 8">
    <name type="scientific">Bionectria ochroleuca</name>
    <name type="common">Gliocladium roseum</name>
    <dbReference type="NCBI Taxonomy" id="29856"/>
    <lineage>
        <taxon>Eukaryota</taxon>
        <taxon>Fungi</taxon>
        <taxon>Dikarya</taxon>
        <taxon>Ascomycota</taxon>
        <taxon>Pezizomycotina</taxon>
        <taxon>Sordariomycetes</taxon>
        <taxon>Hypocreomycetidae</taxon>
        <taxon>Hypocreales</taxon>
        <taxon>Bionectriaceae</taxon>
        <taxon>Clonostachys</taxon>
    </lineage>
</organism>
<dbReference type="InterPro" id="IPR036259">
    <property type="entry name" value="MFS_trans_sf"/>
</dbReference>
<evidence type="ECO:0000256" key="1">
    <source>
        <dbReference type="ARBA" id="ARBA00004141"/>
    </source>
</evidence>
<feature type="transmembrane region" description="Helical" evidence="6">
    <location>
        <begin position="388"/>
        <end position="410"/>
    </location>
</feature>
<dbReference type="InterPro" id="IPR011701">
    <property type="entry name" value="MFS"/>
</dbReference>
<feature type="transmembrane region" description="Helical" evidence="6">
    <location>
        <begin position="416"/>
        <end position="439"/>
    </location>
</feature>
<comment type="subcellular location">
    <subcellularLocation>
        <location evidence="1">Membrane</location>
        <topology evidence="1">Multi-pass membrane protein</topology>
    </subcellularLocation>
</comment>
<sequence>MEPHEDVLREVDETAPLLAQQDPVSSAHFRSGTADPSAGDTTSSDELKSLLYPYAVFFVFALSFVADLGGSMIDTPEVRLLEMAVCRDYYLEHDPSVIGPPPGSYVDEKLCKVNKIQAELAYLRAIKSLLMTVPGLLLTIPYGHLADRIGRKPVAFLGMLGQTMAYFWVILVCYFHQAFPTRLVLLSPAFLVVGGGSRVLSAIMATVIVDVAPEKMRTTIFYLFGAGLLVTDIVAAPFGSWLLSKDVWLPFKFSAPMICLSFPLIFAMPETLMARKKAEDSNGNQPIQNQTLFRPFWRWLGDTKQALRNLQSIVISKKMVLCLTILFLSAFSRMTGVLFIQYTSKLLDWSISTAGYILGVKSLVTLCMLLTLASITQALERRTGVRPLYVDVWVIRSSLVALAVGGIFVAAAKEPVLLITGSMLGSAGNGIVQALQGLLATLADTSSTGQLFAGAAFLELLAQFTGSLTFAALFDAGLRIESPWGFGLPFYIGGILNLLAAALSFTLSAT</sequence>